<protein>
    <recommendedName>
        <fullName evidence="2">Cytochrome c oxidase subunit 5C</fullName>
    </recommendedName>
</protein>
<proteinExistence type="predicted"/>
<evidence type="ECO:0008006" key="2">
    <source>
        <dbReference type="Google" id="ProtNLM"/>
    </source>
</evidence>
<dbReference type="EMBL" id="HBHZ01010703">
    <property type="protein sequence ID" value="CAE0195150.1"/>
    <property type="molecule type" value="Transcribed_RNA"/>
</dbReference>
<evidence type="ECO:0000313" key="1">
    <source>
        <dbReference type="EMBL" id="CAE0195150.1"/>
    </source>
</evidence>
<name>A0A7S3CI45_9CHLO</name>
<organism evidence="1">
    <name type="scientific">Chloropicon roscoffensis</name>
    <dbReference type="NCBI Taxonomy" id="1461544"/>
    <lineage>
        <taxon>Eukaryota</taxon>
        <taxon>Viridiplantae</taxon>
        <taxon>Chlorophyta</taxon>
        <taxon>Chloropicophyceae</taxon>
        <taxon>Chloropicales</taxon>
        <taxon>Chloropicaceae</taxon>
        <taxon>Chloropicon</taxon>
    </lineage>
</organism>
<accession>A0A7S3CI45</accession>
<reference evidence="1" key="1">
    <citation type="submission" date="2021-01" db="EMBL/GenBank/DDBJ databases">
        <authorList>
            <person name="Corre E."/>
            <person name="Pelletier E."/>
            <person name="Niang G."/>
            <person name="Scheremetjew M."/>
            <person name="Finn R."/>
            <person name="Kale V."/>
            <person name="Holt S."/>
            <person name="Cochrane G."/>
            <person name="Meng A."/>
            <person name="Brown T."/>
            <person name="Cohen L."/>
        </authorList>
    </citation>
    <scope>NUCLEOTIDE SEQUENCE</scope>
    <source>
        <strain evidence="1">RCC1871</strain>
    </source>
</reference>
<sequence length="154" mass="17017">MTTPAVIKAPQVFAKTAVKVRSPSLFPLFLSFRFRLFVLPPRAAYSRPGLAPGLEPLGTGGRGRGLPECGATPTSYPCVQGLPRGWSTRREKALLTFFPFLSSTQFLWGLKASVMKEMVIGATLGLIAGLAWKTNHWNQRRKTEEYYSVQASKK</sequence>
<gene>
    <name evidence="1" type="ORF">CROS1456_LOCUS8245</name>
</gene>
<dbReference type="AlphaFoldDB" id="A0A7S3CI45"/>